<dbReference type="Gene3D" id="6.10.140.2220">
    <property type="match status" value="1"/>
</dbReference>
<dbReference type="Proteomes" id="UP000567885">
    <property type="component" value="Unassembled WGS sequence"/>
</dbReference>
<organism evidence="7 8">
    <name type="scientific">Fusarium heterosporum</name>
    <dbReference type="NCBI Taxonomy" id="42747"/>
    <lineage>
        <taxon>Eukaryota</taxon>
        <taxon>Fungi</taxon>
        <taxon>Dikarya</taxon>
        <taxon>Ascomycota</taxon>
        <taxon>Pezizomycotina</taxon>
        <taxon>Sordariomycetes</taxon>
        <taxon>Hypocreomycetidae</taxon>
        <taxon>Hypocreales</taxon>
        <taxon>Nectriaceae</taxon>
        <taxon>Fusarium</taxon>
        <taxon>Fusarium heterosporum species complex</taxon>
    </lineage>
</organism>
<dbReference type="InterPro" id="IPR001214">
    <property type="entry name" value="SET_dom"/>
</dbReference>
<protein>
    <recommendedName>
        <fullName evidence="9">Suppressor of anucleate metulae protein B</fullName>
    </recommendedName>
</protein>
<dbReference type="PROSITE" id="PS50865">
    <property type="entry name" value="ZF_MYND_2"/>
    <property type="match status" value="1"/>
</dbReference>
<keyword evidence="2 4" id="KW-0863">Zinc-finger</keyword>
<gene>
    <name evidence="7" type="ORF">FHETE_3122</name>
</gene>
<evidence type="ECO:0000313" key="8">
    <source>
        <dbReference type="Proteomes" id="UP000567885"/>
    </source>
</evidence>
<reference evidence="7 8" key="1">
    <citation type="submission" date="2020-05" db="EMBL/GenBank/DDBJ databases">
        <title>Identification and distribution of gene clusters putatively required for synthesis of sphingolipid metabolism inhibitors in phylogenetically diverse species of the filamentous fungus Fusarium.</title>
        <authorList>
            <person name="Kim H.-S."/>
            <person name="Busman M."/>
            <person name="Brown D.W."/>
            <person name="Divon H."/>
            <person name="Uhlig S."/>
            <person name="Proctor R.H."/>
        </authorList>
    </citation>
    <scope>NUCLEOTIDE SEQUENCE [LARGE SCALE GENOMIC DNA]</scope>
    <source>
        <strain evidence="7 8">NRRL 20693</strain>
    </source>
</reference>
<dbReference type="SMART" id="SM00317">
    <property type="entry name" value="SET"/>
    <property type="match status" value="1"/>
</dbReference>
<dbReference type="PROSITE" id="PS50280">
    <property type="entry name" value="SET"/>
    <property type="match status" value="1"/>
</dbReference>
<dbReference type="Gene3D" id="1.10.220.160">
    <property type="match status" value="1"/>
</dbReference>
<sequence length="530" mass="58898">MDQAIPFQTKRHHKGRGMFSTKPFGPGDIILPFIPTILIPSLSHINAICSHCFKPANVRACSRCHAVSYCDAACQSANWTAVHSKECKVLRKVTEQGRPGLPTPVRAVVQALVKPEIGAALEDLEDNVASWRKSEKWADMEMMAMGASAFAGQGTGQEEVQKALALLCKIQTNAFHRYDTDLGQVGIFLGPKLAMANHSCIPNAMVQFVGRKAILRAEKPIRVDDEIEISYTDYTFPLSKRKQALAPYFFDCLCLRCEKDLNVYQVCATSPIIALNSHSLVVDVGKLGQHPAATDPDNISAARRHSEELSHLIDEKEPSMSLESRRAVLWARYRRCKGLVAEKLWAVSPLPQLLMEISILYAEEENFVYALATACFIATSCDPYRYTLPYHPIRVKGLLLIAKLLANTAADTASLGNSQAVASKGDFNQRALQTLQEIDQVSLCQMLLIMILKSVPRGYVQEWEVSITAKQMLEEINQLPGRDQELLLIKSWTEKPEADQARAFFEYAVVKQVDALANLGLEIFGMDFGQ</sequence>
<dbReference type="Pfam" id="PF01753">
    <property type="entry name" value="zf-MYND"/>
    <property type="match status" value="1"/>
</dbReference>
<keyword evidence="1" id="KW-0479">Metal-binding</keyword>
<dbReference type="PANTHER" id="PTHR12197:SF251">
    <property type="entry name" value="EG:BACR7C10.4 PROTEIN"/>
    <property type="match status" value="1"/>
</dbReference>
<comment type="caution">
    <text evidence="7">The sequence shown here is derived from an EMBL/GenBank/DDBJ whole genome shotgun (WGS) entry which is preliminary data.</text>
</comment>
<dbReference type="EMBL" id="JAAGWQ010000050">
    <property type="protein sequence ID" value="KAF5674062.1"/>
    <property type="molecule type" value="Genomic_DNA"/>
</dbReference>
<evidence type="ECO:0000256" key="3">
    <source>
        <dbReference type="ARBA" id="ARBA00022833"/>
    </source>
</evidence>
<dbReference type="GO" id="GO:0005634">
    <property type="term" value="C:nucleus"/>
    <property type="evidence" value="ECO:0007669"/>
    <property type="project" value="TreeGrafter"/>
</dbReference>
<dbReference type="SUPFAM" id="SSF144232">
    <property type="entry name" value="HIT/MYND zinc finger-like"/>
    <property type="match status" value="1"/>
</dbReference>
<accession>A0A8H5TTA4</accession>
<evidence type="ECO:0000256" key="2">
    <source>
        <dbReference type="ARBA" id="ARBA00022771"/>
    </source>
</evidence>
<name>A0A8H5TTA4_FUSHE</name>
<evidence type="ECO:0000313" key="7">
    <source>
        <dbReference type="EMBL" id="KAF5674062.1"/>
    </source>
</evidence>
<evidence type="ECO:0000259" key="6">
    <source>
        <dbReference type="PROSITE" id="PS50865"/>
    </source>
</evidence>
<dbReference type="InterPro" id="IPR046341">
    <property type="entry name" value="SET_dom_sf"/>
</dbReference>
<dbReference type="SUPFAM" id="SSF82199">
    <property type="entry name" value="SET domain"/>
    <property type="match status" value="1"/>
</dbReference>
<evidence type="ECO:0000256" key="4">
    <source>
        <dbReference type="PROSITE-ProRule" id="PRU00134"/>
    </source>
</evidence>
<evidence type="ECO:0008006" key="9">
    <source>
        <dbReference type="Google" id="ProtNLM"/>
    </source>
</evidence>
<dbReference type="InterPro" id="IPR050869">
    <property type="entry name" value="H3K4_H4K5_MeTrfase"/>
</dbReference>
<feature type="domain" description="MYND-type" evidence="6">
    <location>
        <begin position="49"/>
        <end position="87"/>
    </location>
</feature>
<keyword evidence="3" id="KW-0862">Zinc</keyword>
<dbReference type="OrthoDB" id="265717at2759"/>
<keyword evidence="8" id="KW-1185">Reference proteome</keyword>
<dbReference type="Gene3D" id="2.170.270.10">
    <property type="entry name" value="SET domain"/>
    <property type="match status" value="1"/>
</dbReference>
<dbReference type="Pfam" id="PF00856">
    <property type="entry name" value="SET"/>
    <property type="match status" value="1"/>
</dbReference>
<dbReference type="InterPro" id="IPR002893">
    <property type="entry name" value="Znf_MYND"/>
</dbReference>
<dbReference type="AlphaFoldDB" id="A0A8H5TTA4"/>
<dbReference type="GO" id="GO:0008270">
    <property type="term" value="F:zinc ion binding"/>
    <property type="evidence" value="ECO:0007669"/>
    <property type="project" value="UniProtKB-KW"/>
</dbReference>
<proteinExistence type="predicted"/>
<evidence type="ECO:0000259" key="5">
    <source>
        <dbReference type="PROSITE" id="PS50280"/>
    </source>
</evidence>
<evidence type="ECO:0000256" key="1">
    <source>
        <dbReference type="ARBA" id="ARBA00022723"/>
    </source>
</evidence>
<dbReference type="PANTHER" id="PTHR12197">
    <property type="entry name" value="HISTONE-LYSINE N-METHYLTRANSFERASE SMYD"/>
    <property type="match status" value="1"/>
</dbReference>
<feature type="domain" description="SET" evidence="5">
    <location>
        <begin position="2"/>
        <end position="232"/>
    </location>
</feature>
<dbReference type="CDD" id="cd20071">
    <property type="entry name" value="SET_SMYD"/>
    <property type="match status" value="1"/>
</dbReference>